<dbReference type="GO" id="GO:1903037">
    <property type="term" value="P:regulation of leukocyte cell-cell adhesion"/>
    <property type="evidence" value="ECO:0007669"/>
    <property type="project" value="UniProtKB-ARBA"/>
</dbReference>
<dbReference type="FunFam" id="2.60.40.10:FF:000142">
    <property type="entry name" value="V-set domain-containing T-cell activation inhibitor 1"/>
    <property type="match status" value="1"/>
</dbReference>
<dbReference type="GO" id="GO:0005102">
    <property type="term" value="F:signaling receptor binding"/>
    <property type="evidence" value="ECO:0007669"/>
    <property type="project" value="TreeGrafter"/>
</dbReference>
<evidence type="ECO:0000256" key="2">
    <source>
        <dbReference type="ARBA" id="ARBA00022729"/>
    </source>
</evidence>
<evidence type="ECO:0000313" key="7">
    <source>
        <dbReference type="EMBL" id="KFV45016.1"/>
    </source>
</evidence>
<dbReference type="InterPro" id="IPR050504">
    <property type="entry name" value="IgSF_BTN/MOG"/>
</dbReference>
<feature type="non-terminal residue" evidence="7">
    <location>
        <position position="69"/>
    </location>
</feature>
<keyword evidence="4" id="KW-1015">Disulfide bond</keyword>
<keyword evidence="8" id="KW-1185">Reference proteome</keyword>
<comment type="subcellular location">
    <subcellularLocation>
        <location evidence="1">Membrane</location>
    </subcellularLocation>
</comment>
<evidence type="ECO:0000256" key="6">
    <source>
        <dbReference type="ARBA" id="ARBA00023319"/>
    </source>
</evidence>
<dbReference type="GO" id="GO:0001817">
    <property type="term" value="P:regulation of cytokine production"/>
    <property type="evidence" value="ECO:0007669"/>
    <property type="project" value="TreeGrafter"/>
</dbReference>
<dbReference type="PANTHER" id="PTHR24100:SF149">
    <property type="entry name" value="BG-LIKE ANTIGEN 1-RELATED"/>
    <property type="match status" value="1"/>
</dbReference>
<keyword evidence="6" id="KW-0393">Immunoglobulin domain</keyword>
<dbReference type="SUPFAM" id="SSF48726">
    <property type="entry name" value="Immunoglobulin"/>
    <property type="match status" value="1"/>
</dbReference>
<keyword evidence="3" id="KW-0472">Membrane</keyword>
<dbReference type="GO" id="GO:0050852">
    <property type="term" value="P:T cell receptor signaling pathway"/>
    <property type="evidence" value="ECO:0007669"/>
    <property type="project" value="TreeGrafter"/>
</dbReference>
<reference evidence="7 8" key="1">
    <citation type="submission" date="2014-04" db="EMBL/GenBank/DDBJ databases">
        <title>Genome evolution of avian class.</title>
        <authorList>
            <person name="Zhang G."/>
            <person name="Li C."/>
        </authorList>
    </citation>
    <scope>NUCLEOTIDE SEQUENCE [LARGE SCALE GENOMIC DNA]</scope>
    <source>
        <strain evidence="7">BGI_N341</strain>
    </source>
</reference>
<dbReference type="GO" id="GO:0009897">
    <property type="term" value="C:external side of plasma membrane"/>
    <property type="evidence" value="ECO:0007669"/>
    <property type="project" value="TreeGrafter"/>
</dbReference>
<dbReference type="InterPro" id="IPR013783">
    <property type="entry name" value="Ig-like_fold"/>
</dbReference>
<proteinExistence type="predicted"/>
<dbReference type="EMBL" id="KK374065">
    <property type="protein sequence ID" value="KFV45016.1"/>
    <property type="molecule type" value="Genomic_DNA"/>
</dbReference>
<keyword evidence="2" id="KW-0732">Signal</keyword>
<dbReference type="GO" id="GO:0050863">
    <property type="term" value="P:regulation of T cell activation"/>
    <property type="evidence" value="ECO:0007669"/>
    <property type="project" value="UniProtKB-ARBA"/>
</dbReference>
<organism evidence="7 8">
    <name type="scientific">Tyto alba</name>
    <name type="common">Barn owl</name>
    <dbReference type="NCBI Taxonomy" id="56313"/>
    <lineage>
        <taxon>Eukaryota</taxon>
        <taxon>Metazoa</taxon>
        <taxon>Chordata</taxon>
        <taxon>Craniata</taxon>
        <taxon>Vertebrata</taxon>
        <taxon>Euteleostomi</taxon>
        <taxon>Archelosauria</taxon>
        <taxon>Archosauria</taxon>
        <taxon>Dinosauria</taxon>
        <taxon>Saurischia</taxon>
        <taxon>Theropoda</taxon>
        <taxon>Coelurosauria</taxon>
        <taxon>Aves</taxon>
        <taxon>Neognathae</taxon>
        <taxon>Neoaves</taxon>
        <taxon>Telluraves</taxon>
        <taxon>Strigiformes</taxon>
        <taxon>Tytonidae</taxon>
        <taxon>Tyto</taxon>
    </lineage>
</organism>
<keyword evidence="5" id="KW-0325">Glycoprotein</keyword>
<feature type="non-terminal residue" evidence="7">
    <location>
        <position position="1"/>
    </location>
</feature>
<sequence length="69" mass="7930">LNVTGPPGPIIVAMGEDVVLPCHFSLKQGTRDVEVVWFREHFSHFVHRYKGGQDQYGEQMLQYQGRTEL</sequence>
<dbReference type="InterPro" id="IPR036179">
    <property type="entry name" value="Ig-like_dom_sf"/>
</dbReference>
<dbReference type="AlphaFoldDB" id="A0A093ENK3"/>
<dbReference type="PANTHER" id="PTHR24100">
    <property type="entry name" value="BUTYROPHILIN"/>
    <property type="match status" value="1"/>
</dbReference>
<evidence type="ECO:0000256" key="5">
    <source>
        <dbReference type="ARBA" id="ARBA00023180"/>
    </source>
</evidence>
<evidence type="ECO:0000256" key="1">
    <source>
        <dbReference type="ARBA" id="ARBA00004370"/>
    </source>
</evidence>
<gene>
    <name evidence="7" type="ORF">N341_08824</name>
</gene>
<dbReference type="Gene3D" id="2.60.40.10">
    <property type="entry name" value="Immunoglobulins"/>
    <property type="match status" value="1"/>
</dbReference>
<evidence type="ECO:0000256" key="4">
    <source>
        <dbReference type="ARBA" id="ARBA00023157"/>
    </source>
</evidence>
<evidence type="ECO:0000313" key="8">
    <source>
        <dbReference type="Proteomes" id="UP000054190"/>
    </source>
</evidence>
<dbReference type="Proteomes" id="UP000054190">
    <property type="component" value="Unassembled WGS sequence"/>
</dbReference>
<accession>A0A093ENK3</accession>
<name>A0A093ENK3_TYTAL</name>
<evidence type="ECO:0000256" key="3">
    <source>
        <dbReference type="ARBA" id="ARBA00023136"/>
    </source>
</evidence>
<protein>
    <submittedName>
        <fullName evidence="7">Butyrophilin-like 10</fullName>
    </submittedName>
</protein>